<proteinExistence type="predicted"/>
<dbReference type="CDD" id="cd01646">
    <property type="entry name" value="RT_Bac_retron_I"/>
    <property type="match status" value="1"/>
</dbReference>
<dbReference type="InterPro" id="IPR043502">
    <property type="entry name" value="DNA/RNA_pol_sf"/>
</dbReference>
<dbReference type="EMBL" id="AHEJ01000064">
    <property type="protein sequence ID" value="EOP63140.1"/>
    <property type="molecule type" value="Genomic_DNA"/>
</dbReference>
<protein>
    <recommendedName>
        <fullName evidence="1">Reverse transcriptase domain-containing protein</fullName>
    </recommendedName>
</protein>
<dbReference type="InterPro" id="IPR051083">
    <property type="entry name" value="GrpII_Intron_Splice-Mob/Def"/>
</dbReference>
<dbReference type="Proteomes" id="UP000013989">
    <property type="component" value="Unassembled WGS sequence"/>
</dbReference>
<sequence length="1879" mass="223307">MLARNVKVDIRDLYKSLATELYENFVINKKYFAEQLSNGKYSTKNNIFDPLRINDMLINQKSYLTYQQVKTRLKWICLDFDIDKKILEKDFPKDQQKYIDILINEVREICKFLDSYKIDYLTEFSGNRGIHVWVIFTEPVEKSHAFQFVQRLVEEINNNPSPYINVDLFPKNGQNNNNKVGFGVKLPLSLHTKSQSYSYFIDNIYSFVYSTEIWKNKFDEEFLSSQLTLLSRYQKQSFKDVALKLNLKLEAEEITIQTNPFIPTKNALKETYENLEDVLKKIKQCTIIDDILKKYPNNLSESERIIFVGLLNKLKTPQNDNYGKEILWDFFSRMDNFKPELTRKKLENLNLHPPTCGFLRNKFSQHNCKCENGCSLQNKDILELKTTSPLKFLDVDLLPYDAFEVKKSEIDKIIKAQRKYTNQNDEIAFLFTQLELENIDVKDMKEAIENVLVGNYTVREPYKFSRLEKNSKVRSLYALQAEEKIISTYLIKILNAFYYTEFSDGSYGYKFENSFANYNIFKPWMQQWLIYRNNIMERLNDDILAEHYVIKLDIKNFYSSLNLGRLKTKLIHGPSEIIKEKINTLSSEQLSKYNHLIDYLIKLCEKDNLEAKGVPQGPAFARYLAEVYLIELDKYIQSLLEENFNFYFRYVDDMVLILENEEKAKETLDKIQTYLESLDLHLNWDKHLISQVKNSKSDFESYFNDNKYFIDNSSKSQETNSSFINKKATRLLSKMVKPTIVEVNEENLSFYFTHFNNNKRLLEEKRNLEHYLFNLEIGRGSLFRNYFRYYFSTNNNFNNLVESTKALKGLGKGVFLNTLLEVIYYKNYTDKEKTKNVIYEFVKSEVNNYETELILSLMLLENEFVQNEFILKVHDQTLLKVLRFKFEKVIPEFLEERILNTLEKERDIKEFILNTYDLIFYNSLSSEFIIKVSEMFFNKINQSMGTNDPKDFESNFLDSRKTINKYYHLCCLLTLTEQNFTNIKRVWENLITYVNTYFPTINIDYNNWLRRTSTLKLKPLTRNNLNTILTIKVHDNFVDGNSNIDTLKLYDHFHTGIVLFLMEAKEDSESISDYLNEESINVLENIQKKYNLEFINWIINEKEVSMFPNKKIGQRNVIENDRIVLQRGNQLLVRISRKEVVDLEFDYLKEVQIKDEKWLDGEYVSITFRYNRHDYISLHQLLSNEKDFHSYIDKIIRVFESIGVFKKKFIKNKEKFPSILGDYDLINKETYFPLIPFSSYDNKLVLSENEVVENNTKNFHLTFFNKINTNIELFRGKPYTIKTSEINTNFFPKKIQEDAELKILYLKRFLTILEKDQIDDAFYFELCKFKTIVSLIDIITKTLGEEKRSFYLYLEYYHSLYKENSDLLKLLFTPVDIKTNSIGHVFETIKNSIMSSVNCYDFTLLEQIWEKEIRFLEHLISTHISVEENLQIVDVLKKCTFDYDDNLNEIKIDIDNDTWVIPEEDWPSIKIYQLQQGNSLMQKFKLSDVNVLENTEYCFAYKSNDGYLLLIMPDIISKTLDCINIREKLYKKYEKEKDLINLDCFINNIQIEKEILYSPYFSRAVDIIKEQSFYEERELKEIEADLIAWIRRFDPKYHQALLNVIASHQYIKEEDIKKFFVKVEAALRCTNKIFFHIKSAEDYNGFHRLVLSGFPHTRQLKLDQFESRVLTEPTSDYDLVILSEIGISGSQTVNALKRYYLSSDLVEETAQKLVDKEKYYPIQLSQHITFKEKMRSFKNIHLFFIGYTEKSRKKLQEEICALLGCPGEKISFFPEEHTINFKESVLLSNPNIDSRNQNLFEELIRNTEYIGELFNFSEEKKAQYVKYLKDLDKTRTRYNSDYNLILRKGSTPKKSHQIFTLESDAIRSLFEKTKEHTEN</sequence>
<feature type="domain" description="Reverse transcriptase" evidence="1">
    <location>
        <begin position="448"/>
        <end position="704"/>
    </location>
</feature>
<evidence type="ECO:0000313" key="2">
    <source>
        <dbReference type="EMBL" id="EOP63140.1"/>
    </source>
</evidence>
<evidence type="ECO:0000313" key="3">
    <source>
        <dbReference type="Proteomes" id="UP000013989"/>
    </source>
</evidence>
<name>A0A9W5VEV5_BACCE</name>
<dbReference type="PROSITE" id="PS50878">
    <property type="entry name" value="RT_POL"/>
    <property type="match status" value="1"/>
</dbReference>
<dbReference type="PANTHER" id="PTHR34047:SF8">
    <property type="entry name" value="PROTEIN YKFC"/>
    <property type="match status" value="1"/>
</dbReference>
<dbReference type="SUPFAM" id="SSF56672">
    <property type="entry name" value="DNA/RNA polymerases"/>
    <property type="match status" value="1"/>
</dbReference>
<dbReference type="InterPro" id="IPR000477">
    <property type="entry name" value="RT_dom"/>
</dbReference>
<dbReference type="SUPFAM" id="SSF56747">
    <property type="entry name" value="Prim-pol domain"/>
    <property type="match status" value="1"/>
</dbReference>
<dbReference type="RefSeq" id="WP_016090556.1">
    <property type="nucleotide sequence ID" value="NZ_KB976754.1"/>
</dbReference>
<dbReference type="Gene3D" id="3.30.70.3300">
    <property type="match status" value="1"/>
</dbReference>
<reference evidence="2 3" key="1">
    <citation type="submission" date="2012-12" db="EMBL/GenBank/DDBJ databases">
        <title>The Genome Sequence of Bacillus cereus ISP2954.</title>
        <authorList>
            <consortium name="The Broad Institute Genome Sequencing Platform"/>
            <consortium name="The Broad Institute Genome Sequencing Center for Infectious Disease"/>
            <person name="Feldgarden M."/>
            <person name="Van der Auwera G.A."/>
            <person name="Mahillon J."/>
            <person name="Duprez V."/>
            <person name="Timmery S."/>
            <person name="Mattelet C."/>
            <person name="Dierick K."/>
            <person name="Sun M."/>
            <person name="Yu Z."/>
            <person name="Zhu L."/>
            <person name="Hu X."/>
            <person name="Shank E.B."/>
            <person name="Swiecicka I."/>
            <person name="Hansen B.M."/>
            <person name="Andrup L."/>
            <person name="Walker B."/>
            <person name="Young S.K."/>
            <person name="Zeng Q."/>
            <person name="Gargeya S."/>
            <person name="Fitzgerald M."/>
            <person name="Haas B."/>
            <person name="Abouelleil A."/>
            <person name="Alvarado L."/>
            <person name="Arachchi H.M."/>
            <person name="Berlin A.M."/>
            <person name="Chapman S.B."/>
            <person name="Dewar J."/>
            <person name="Goldberg J."/>
            <person name="Griggs A."/>
            <person name="Gujja S."/>
            <person name="Hansen M."/>
            <person name="Howarth C."/>
            <person name="Imamovic A."/>
            <person name="Larimer J."/>
            <person name="McCowan C."/>
            <person name="Murphy C."/>
            <person name="Neiman D."/>
            <person name="Pearson M."/>
            <person name="Priest M."/>
            <person name="Roberts A."/>
            <person name="Saif S."/>
            <person name="Shea T."/>
            <person name="Sisk P."/>
            <person name="Sykes S."/>
            <person name="Wortman J."/>
            <person name="Nusbaum C."/>
            <person name="Birren B."/>
        </authorList>
    </citation>
    <scope>NUCLEOTIDE SEQUENCE [LARGE SCALE GENOMIC DNA]</scope>
    <source>
        <strain evidence="2 3">ISP2954</strain>
    </source>
</reference>
<dbReference type="PANTHER" id="PTHR34047">
    <property type="entry name" value="NUCLEAR INTRON MATURASE 1, MITOCHONDRIAL-RELATED"/>
    <property type="match status" value="1"/>
</dbReference>
<gene>
    <name evidence="2" type="ORF">IGU_03599</name>
</gene>
<comment type="caution">
    <text evidence="2">The sequence shown here is derived from an EMBL/GenBank/DDBJ whole genome shotgun (WGS) entry which is preliminary data.</text>
</comment>
<accession>A0A9W5VEV5</accession>
<dbReference type="Pfam" id="PF22548">
    <property type="entry name" value="AEP-TOTE"/>
    <property type="match status" value="1"/>
</dbReference>
<organism evidence="2 3">
    <name type="scientific">Bacillus cereus ISP2954</name>
    <dbReference type="NCBI Taxonomy" id="1053215"/>
    <lineage>
        <taxon>Bacteria</taxon>
        <taxon>Bacillati</taxon>
        <taxon>Bacillota</taxon>
        <taxon>Bacilli</taxon>
        <taxon>Bacillales</taxon>
        <taxon>Bacillaceae</taxon>
        <taxon>Bacillus</taxon>
        <taxon>Bacillus cereus group</taxon>
    </lineage>
</organism>
<dbReference type="InterPro" id="IPR054347">
    <property type="entry name" value="TOTE_primase"/>
</dbReference>
<evidence type="ECO:0000259" key="1">
    <source>
        <dbReference type="PROSITE" id="PS50878"/>
    </source>
</evidence>
<dbReference type="CDD" id="cd00525">
    <property type="entry name" value="AE_Prim_S_like"/>
    <property type="match status" value="1"/>
</dbReference>
<dbReference type="Pfam" id="PF00078">
    <property type="entry name" value="RVT_1"/>
    <property type="match status" value="1"/>
</dbReference>